<feature type="compositionally biased region" description="Basic and acidic residues" evidence="1">
    <location>
        <begin position="23"/>
        <end position="45"/>
    </location>
</feature>
<gene>
    <name evidence="2" type="ORF">HUK81_09440</name>
</gene>
<proteinExistence type="predicted"/>
<dbReference type="RefSeq" id="WP_176643199.1">
    <property type="nucleotide sequence ID" value="NZ_JABXXS010000018.1"/>
</dbReference>
<evidence type="ECO:0000256" key="1">
    <source>
        <dbReference type="SAM" id="MobiDB-lite"/>
    </source>
</evidence>
<evidence type="ECO:0000313" key="3">
    <source>
        <dbReference type="Proteomes" id="UP000522590"/>
    </source>
</evidence>
<accession>A0A850NZP1</accession>
<dbReference type="Proteomes" id="UP000522590">
    <property type="component" value="Unassembled WGS sequence"/>
</dbReference>
<name>A0A850NZP1_9PROT</name>
<dbReference type="AlphaFoldDB" id="A0A850NZP1"/>
<dbReference type="EMBL" id="JABXXS010000018">
    <property type="protein sequence ID" value="NVN37158.1"/>
    <property type="molecule type" value="Genomic_DNA"/>
</dbReference>
<sequence length="89" mass="10097">MPDPALPDNFELSLRLWGTPDGDAQHGLRHDPAHENEQIEEPDDRHRAQRMDYIDHSSVHTVQGPFVTFSMISASFVSFESLTNPLIPM</sequence>
<comment type="caution">
    <text evidence="2">The sequence shown here is derived from an EMBL/GenBank/DDBJ whole genome shotgun (WGS) entry which is preliminary data.</text>
</comment>
<organism evidence="2 3">
    <name type="scientific">Komagataeibacter swingsii</name>
    <dbReference type="NCBI Taxonomy" id="215220"/>
    <lineage>
        <taxon>Bacteria</taxon>
        <taxon>Pseudomonadati</taxon>
        <taxon>Pseudomonadota</taxon>
        <taxon>Alphaproteobacteria</taxon>
        <taxon>Acetobacterales</taxon>
        <taxon>Acetobacteraceae</taxon>
        <taxon>Komagataeibacter</taxon>
    </lineage>
</organism>
<protein>
    <submittedName>
        <fullName evidence="2">Uncharacterized protein</fullName>
    </submittedName>
</protein>
<feature type="region of interest" description="Disordered" evidence="1">
    <location>
        <begin position="16"/>
        <end position="45"/>
    </location>
</feature>
<reference evidence="2 3" key="1">
    <citation type="submission" date="2020-06" db="EMBL/GenBank/DDBJ databases">
        <title>Description of novel acetic acid bacteria.</title>
        <authorList>
            <person name="Sombolestani A."/>
        </authorList>
    </citation>
    <scope>NUCLEOTIDE SEQUENCE [LARGE SCALE GENOMIC DNA]</scope>
    <source>
        <strain evidence="2 3">LMG 25</strain>
    </source>
</reference>
<evidence type="ECO:0000313" key="2">
    <source>
        <dbReference type="EMBL" id="NVN37158.1"/>
    </source>
</evidence>